<name>A0A1M3TRT8_ASPLC</name>
<dbReference type="AlphaFoldDB" id="A0A1M3TRT8"/>
<evidence type="ECO:0000313" key="2">
    <source>
        <dbReference type="Proteomes" id="UP000184063"/>
    </source>
</evidence>
<proteinExistence type="predicted"/>
<organism evidence="1 2">
    <name type="scientific">Aspergillus luchuensis (strain CBS 106.47)</name>
    <dbReference type="NCBI Taxonomy" id="1137211"/>
    <lineage>
        <taxon>Eukaryota</taxon>
        <taxon>Fungi</taxon>
        <taxon>Dikarya</taxon>
        <taxon>Ascomycota</taxon>
        <taxon>Pezizomycotina</taxon>
        <taxon>Eurotiomycetes</taxon>
        <taxon>Eurotiomycetidae</taxon>
        <taxon>Eurotiales</taxon>
        <taxon>Aspergillaceae</taxon>
        <taxon>Aspergillus</taxon>
        <taxon>Aspergillus subgen. Circumdati</taxon>
    </lineage>
</organism>
<accession>A0A1M3TRT8</accession>
<sequence length="138" mass="15104">MESCRSRPIWASDFQQRTNPTETRARDTTIFPFWSNGGGCLGSMAGGKCARRSSRSCLSKWSILIDVILLISLGHQSTIGAVLFLPTSPPHCTTEVLANPPESFGCSSTIDSRNPRCLHNPEIEQSNPEWGLLAEPSQ</sequence>
<dbReference type="VEuPathDB" id="FungiDB:ASPFODRAFT_499446"/>
<dbReference type="Proteomes" id="UP000184063">
    <property type="component" value="Unassembled WGS sequence"/>
</dbReference>
<gene>
    <name evidence="1" type="ORF">ASPFODRAFT_499446</name>
</gene>
<protein>
    <submittedName>
        <fullName evidence="1">Uncharacterized protein</fullName>
    </submittedName>
</protein>
<reference evidence="2" key="1">
    <citation type="journal article" date="2017" name="Genome Biol.">
        <title>Comparative genomics reveals high biological diversity and specific adaptations in the industrially and medically important fungal genus Aspergillus.</title>
        <authorList>
            <person name="de Vries R.P."/>
            <person name="Riley R."/>
            <person name="Wiebenga A."/>
            <person name="Aguilar-Osorio G."/>
            <person name="Amillis S."/>
            <person name="Uchima C.A."/>
            <person name="Anderluh G."/>
            <person name="Asadollahi M."/>
            <person name="Askin M."/>
            <person name="Barry K."/>
            <person name="Battaglia E."/>
            <person name="Bayram O."/>
            <person name="Benocci T."/>
            <person name="Braus-Stromeyer S.A."/>
            <person name="Caldana C."/>
            <person name="Canovas D."/>
            <person name="Cerqueira G.C."/>
            <person name="Chen F."/>
            <person name="Chen W."/>
            <person name="Choi C."/>
            <person name="Clum A."/>
            <person name="Dos Santos R.A."/>
            <person name="Damasio A.R."/>
            <person name="Diallinas G."/>
            <person name="Emri T."/>
            <person name="Fekete E."/>
            <person name="Flipphi M."/>
            <person name="Freyberg S."/>
            <person name="Gallo A."/>
            <person name="Gournas C."/>
            <person name="Habgood R."/>
            <person name="Hainaut M."/>
            <person name="Harispe M.L."/>
            <person name="Henrissat B."/>
            <person name="Hilden K.S."/>
            <person name="Hope R."/>
            <person name="Hossain A."/>
            <person name="Karabika E."/>
            <person name="Karaffa L."/>
            <person name="Karanyi Z."/>
            <person name="Krasevec N."/>
            <person name="Kuo A."/>
            <person name="Kusch H."/>
            <person name="LaButti K."/>
            <person name="Lagendijk E.L."/>
            <person name="Lapidus A."/>
            <person name="Levasseur A."/>
            <person name="Lindquist E."/>
            <person name="Lipzen A."/>
            <person name="Logrieco A.F."/>
            <person name="MacCabe A."/>
            <person name="Maekelae M.R."/>
            <person name="Malavazi I."/>
            <person name="Melin P."/>
            <person name="Meyer V."/>
            <person name="Mielnichuk N."/>
            <person name="Miskei M."/>
            <person name="Molnar A.P."/>
            <person name="Mule G."/>
            <person name="Ngan C.Y."/>
            <person name="Orejas M."/>
            <person name="Orosz E."/>
            <person name="Ouedraogo J.P."/>
            <person name="Overkamp K.M."/>
            <person name="Park H.-S."/>
            <person name="Perrone G."/>
            <person name="Piumi F."/>
            <person name="Punt P.J."/>
            <person name="Ram A.F."/>
            <person name="Ramon A."/>
            <person name="Rauscher S."/>
            <person name="Record E."/>
            <person name="Riano-Pachon D.M."/>
            <person name="Robert V."/>
            <person name="Roehrig J."/>
            <person name="Ruller R."/>
            <person name="Salamov A."/>
            <person name="Salih N.S."/>
            <person name="Samson R.A."/>
            <person name="Sandor E."/>
            <person name="Sanguinetti M."/>
            <person name="Schuetze T."/>
            <person name="Sepcic K."/>
            <person name="Shelest E."/>
            <person name="Sherlock G."/>
            <person name="Sophianopoulou V."/>
            <person name="Squina F.M."/>
            <person name="Sun H."/>
            <person name="Susca A."/>
            <person name="Todd R.B."/>
            <person name="Tsang A."/>
            <person name="Unkles S.E."/>
            <person name="van de Wiele N."/>
            <person name="van Rossen-Uffink D."/>
            <person name="Oliveira J.V."/>
            <person name="Vesth T.C."/>
            <person name="Visser J."/>
            <person name="Yu J.-H."/>
            <person name="Zhou M."/>
            <person name="Andersen M.R."/>
            <person name="Archer D.B."/>
            <person name="Baker S.E."/>
            <person name="Benoit I."/>
            <person name="Brakhage A.A."/>
            <person name="Braus G.H."/>
            <person name="Fischer R."/>
            <person name="Frisvad J.C."/>
            <person name="Goldman G.H."/>
            <person name="Houbraken J."/>
            <person name="Oakley B."/>
            <person name="Pocsi I."/>
            <person name="Scazzocchio C."/>
            <person name="Seiboth B."/>
            <person name="vanKuyk P.A."/>
            <person name="Wortman J."/>
            <person name="Dyer P.S."/>
            <person name="Grigoriev I.V."/>
        </authorList>
    </citation>
    <scope>NUCLEOTIDE SEQUENCE [LARGE SCALE GENOMIC DNA]</scope>
    <source>
        <strain evidence="2">CBS 106.47</strain>
    </source>
</reference>
<evidence type="ECO:0000313" key="1">
    <source>
        <dbReference type="EMBL" id="OJZ89608.1"/>
    </source>
</evidence>
<dbReference type="EMBL" id="KV878238">
    <property type="protein sequence ID" value="OJZ89608.1"/>
    <property type="molecule type" value="Genomic_DNA"/>
</dbReference>